<name>A0A1M5S7U5_9BRAD</name>
<dbReference type="GO" id="GO:0051301">
    <property type="term" value="P:cell division"/>
    <property type="evidence" value="ECO:0007669"/>
    <property type="project" value="UniProtKB-KW"/>
</dbReference>
<dbReference type="InterPro" id="IPR011706">
    <property type="entry name" value="Cu-oxidase_C"/>
</dbReference>
<feature type="domain" description="Plastocyanin-like" evidence="1">
    <location>
        <begin position="227"/>
        <end position="306"/>
    </location>
</feature>
<protein>
    <submittedName>
        <fullName evidence="3">Multicopper oxidase with three cupredoxin domains (Includes cell division protein FtsP and spore coat protein CotA)</fullName>
    </submittedName>
</protein>
<keyword evidence="3" id="KW-0946">Virion</keyword>
<accession>A0A1M5S7U5</accession>
<keyword evidence="3" id="KW-0132">Cell division</keyword>
<dbReference type="CDD" id="cd13885">
    <property type="entry name" value="CuRO_2_CumA_like"/>
    <property type="match status" value="1"/>
</dbReference>
<evidence type="ECO:0000313" key="3">
    <source>
        <dbReference type="EMBL" id="SHH34520.1"/>
    </source>
</evidence>
<dbReference type="Proteomes" id="UP000190675">
    <property type="component" value="Chromosome I"/>
</dbReference>
<dbReference type="Pfam" id="PF00394">
    <property type="entry name" value="Cu-oxidase"/>
    <property type="match status" value="1"/>
</dbReference>
<organism evidence="3 4">
    <name type="scientific">Bradyrhizobium erythrophlei</name>
    <dbReference type="NCBI Taxonomy" id="1437360"/>
    <lineage>
        <taxon>Bacteria</taxon>
        <taxon>Pseudomonadati</taxon>
        <taxon>Pseudomonadota</taxon>
        <taxon>Alphaproteobacteria</taxon>
        <taxon>Hyphomicrobiales</taxon>
        <taxon>Nitrobacteraceae</taxon>
        <taxon>Bradyrhizobium</taxon>
    </lineage>
</organism>
<keyword evidence="3" id="KW-0131">Cell cycle</keyword>
<dbReference type="InterPro" id="IPR045087">
    <property type="entry name" value="Cu-oxidase_fam"/>
</dbReference>
<dbReference type="InterPro" id="IPR008972">
    <property type="entry name" value="Cupredoxin"/>
</dbReference>
<dbReference type="Gene3D" id="2.60.40.420">
    <property type="entry name" value="Cupredoxins - blue copper proteins"/>
    <property type="match status" value="3"/>
</dbReference>
<reference evidence="3 4" key="1">
    <citation type="submission" date="2016-11" db="EMBL/GenBank/DDBJ databases">
        <authorList>
            <person name="Jaros S."/>
            <person name="Januszkiewicz K."/>
            <person name="Wedrychowicz H."/>
        </authorList>
    </citation>
    <scope>NUCLEOTIDE SEQUENCE [LARGE SCALE GENOMIC DNA]</scope>
    <source>
        <strain evidence="3 4">GAS242</strain>
    </source>
</reference>
<dbReference type="GO" id="GO:0016491">
    <property type="term" value="F:oxidoreductase activity"/>
    <property type="evidence" value="ECO:0007669"/>
    <property type="project" value="InterPro"/>
</dbReference>
<dbReference type="GO" id="GO:0005507">
    <property type="term" value="F:copper ion binding"/>
    <property type="evidence" value="ECO:0007669"/>
    <property type="project" value="InterPro"/>
</dbReference>
<proteinExistence type="predicted"/>
<dbReference type="Pfam" id="PF07731">
    <property type="entry name" value="Cu-oxidase_2"/>
    <property type="match status" value="1"/>
</dbReference>
<dbReference type="PROSITE" id="PS51318">
    <property type="entry name" value="TAT"/>
    <property type="match status" value="1"/>
</dbReference>
<dbReference type="SUPFAM" id="SSF49503">
    <property type="entry name" value="Cupredoxins"/>
    <property type="match status" value="3"/>
</dbReference>
<evidence type="ECO:0000259" key="2">
    <source>
        <dbReference type="Pfam" id="PF07731"/>
    </source>
</evidence>
<dbReference type="EMBL" id="LT670818">
    <property type="protein sequence ID" value="SHH34520.1"/>
    <property type="molecule type" value="Genomic_DNA"/>
</dbReference>
<evidence type="ECO:0000313" key="4">
    <source>
        <dbReference type="Proteomes" id="UP000190675"/>
    </source>
</evidence>
<dbReference type="PANTHER" id="PTHR11709">
    <property type="entry name" value="MULTI-COPPER OXIDASE"/>
    <property type="match status" value="1"/>
</dbReference>
<dbReference type="InterPro" id="IPR006311">
    <property type="entry name" value="TAT_signal"/>
</dbReference>
<evidence type="ECO:0000259" key="1">
    <source>
        <dbReference type="Pfam" id="PF00394"/>
    </source>
</evidence>
<dbReference type="InterPro" id="IPR001117">
    <property type="entry name" value="Cu-oxidase_2nd"/>
</dbReference>
<sequence>MGQPVRSKKMADSDLPGGTCTNWTYPAENGRINLMADRIFRLDRRELLTGLGIAALGASLPDIATAQGRLSLKLQAKAGSLALRAGQSETLIWSLQGSPPDPPLRFRRGDELELTLQNDLPVPAVLNWRGLDGVVAAEPLAARPPLASAAKESLVIPWRHAGTLLCDLSLLGGGAARPSRGLPVIVAESEPVAVDRDEMFLIEDWRLRPDGIAIAPGVEPTDTTPLYTVNGLQTPDIAMRARERLRFRFVNGCQRTVIAVKMDGYEVRVMALDSQPAEPFPARNSAIVLAPGGRADAFVDAGETPGTTSPVLLHDGKEARPIARLIVSSEPALRAAALPAAPALPSNGLPAELDLRSAQRFEVTLGGPQGDWVRPADFAGSAAPAFAARAGRTVVLALTNRGVIPTVFHLHGHHFRLLDRLDDGWKPFWLDTLAIDAGQTQRVAFAAEHAGRWLIEVVATDWAAARLVRWYNVA</sequence>
<dbReference type="AlphaFoldDB" id="A0A1M5S7U5"/>
<feature type="domain" description="Plastocyanin-like" evidence="2">
    <location>
        <begin position="355"/>
        <end position="468"/>
    </location>
</feature>
<dbReference type="PANTHER" id="PTHR11709:SF2">
    <property type="entry name" value="MULTICOPPER OXIDASE LPR1"/>
    <property type="match status" value="1"/>
</dbReference>
<keyword evidence="3" id="KW-0167">Capsid protein</keyword>
<gene>
    <name evidence="3" type="ORF">SAMN05444169_6985</name>
</gene>